<feature type="transmembrane region" description="Helical" evidence="9">
    <location>
        <begin position="115"/>
        <end position="138"/>
    </location>
</feature>
<comment type="subcellular location">
    <subcellularLocation>
        <location evidence="1 9">Cell membrane</location>
        <topology evidence="1 9">Multi-pass membrane protein</topology>
    </subcellularLocation>
</comment>
<comment type="function">
    <text evidence="9">Component of the transport system for branched-chain amino acids.</text>
</comment>
<accession>A0ABZ0KTP4</accession>
<feature type="transmembrane region" description="Helical" evidence="9">
    <location>
        <begin position="37"/>
        <end position="64"/>
    </location>
</feature>
<evidence type="ECO:0000256" key="9">
    <source>
        <dbReference type="RuleBase" id="RU362122"/>
    </source>
</evidence>
<dbReference type="Proteomes" id="UP001303532">
    <property type="component" value="Chromosome"/>
</dbReference>
<keyword evidence="5 9" id="KW-0812">Transmembrane</keyword>
<sequence length="439" mass="46153">MTFKKNFIIGLMLFALFLGAGNIIFPPKLGQLAGSDLAIAMFGFLITGVGLPLLAILAIAHAGGDLRSIADRVHPAFGLVFTMIVYLAIGPFFGIPRTATVSYEIGISPFLSGEIAAAQWPLLVFSILFFAITIGLAFNPAKLVDRIGKFLTPVLFLVIALLAVKSFADPIGTINPPDQTFGAHPFFKSFVEGYLTMDVIAALIFGSVITTAIQTEGVKTSKGLMKSMIVAGSIAAIGLSFVYISLGFIGATSLEAIGLQENGGIVLSLASELLYGSFGPIILAITILFACLTTSVGLVSACAQFFSKVVPALSYKKFVVIFAVFSTIVANVGLTQLISLSIPVLLMIYPLAIVLMLLSFIDKAFGRRPIVYALALIGTALVSIFDGLAGGGIVIEPVVNVLQHLPLHEQQIGWLIPAIIGAVIGYIITLATPAITAKG</sequence>
<feature type="transmembrane region" description="Helical" evidence="9">
    <location>
        <begin position="340"/>
        <end position="358"/>
    </location>
</feature>
<evidence type="ECO:0000256" key="6">
    <source>
        <dbReference type="ARBA" id="ARBA00022970"/>
    </source>
</evidence>
<dbReference type="Pfam" id="PF05525">
    <property type="entry name" value="Branch_AA_trans"/>
    <property type="match status" value="1"/>
</dbReference>
<dbReference type="NCBIfam" id="TIGR00796">
    <property type="entry name" value="livcs"/>
    <property type="match status" value="1"/>
</dbReference>
<feature type="transmembrane region" description="Helical" evidence="9">
    <location>
        <begin position="7"/>
        <end position="25"/>
    </location>
</feature>
<feature type="transmembrane region" description="Helical" evidence="9">
    <location>
        <begin position="281"/>
        <end position="306"/>
    </location>
</feature>
<dbReference type="Gene3D" id="1.20.1740.10">
    <property type="entry name" value="Amino acid/polyamine transporter I"/>
    <property type="match status" value="1"/>
</dbReference>
<evidence type="ECO:0000313" key="10">
    <source>
        <dbReference type="EMBL" id="WOV83354.1"/>
    </source>
</evidence>
<feature type="transmembrane region" description="Helical" evidence="9">
    <location>
        <begin position="194"/>
        <end position="215"/>
    </location>
</feature>
<dbReference type="RefSeq" id="WP_323691045.1">
    <property type="nucleotide sequence ID" value="NZ_CP116341.1"/>
</dbReference>
<evidence type="ECO:0000256" key="3">
    <source>
        <dbReference type="ARBA" id="ARBA00022448"/>
    </source>
</evidence>
<gene>
    <name evidence="10" type="primary">brnQ</name>
    <name evidence="10" type="ORF">PGH26_10510</name>
</gene>
<evidence type="ECO:0000256" key="2">
    <source>
        <dbReference type="ARBA" id="ARBA00008540"/>
    </source>
</evidence>
<feature type="transmembrane region" description="Helical" evidence="9">
    <location>
        <begin position="370"/>
        <end position="394"/>
    </location>
</feature>
<feature type="transmembrane region" description="Helical" evidence="9">
    <location>
        <begin position="76"/>
        <end position="95"/>
    </location>
</feature>
<feature type="transmembrane region" description="Helical" evidence="9">
    <location>
        <begin position="227"/>
        <end position="249"/>
    </location>
</feature>
<name>A0ABZ0KTP4_9BACL</name>
<keyword evidence="8 9" id="KW-0472">Membrane</keyword>
<protein>
    <recommendedName>
        <fullName evidence="9">Branched-chain amino acid transport system carrier protein</fullName>
    </recommendedName>
</protein>
<evidence type="ECO:0000313" key="11">
    <source>
        <dbReference type="Proteomes" id="UP001303532"/>
    </source>
</evidence>
<evidence type="ECO:0000256" key="1">
    <source>
        <dbReference type="ARBA" id="ARBA00004651"/>
    </source>
</evidence>
<evidence type="ECO:0000256" key="8">
    <source>
        <dbReference type="ARBA" id="ARBA00023136"/>
    </source>
</evidence>
<proteinExistence type="inferred from homology"/>
<organism evidence="10 11">
    <name type="scientific">Sporosarcina jeotgali</name>
    <dbReference type="NCBI Taxonomy" id="3020056"/>
    <lineage>
        <taxon>Bacteria</taxon>
        <taxon>Bacillati</taxon>
        <taxon>Bacillota</taxon>
        <taxon>Bacilli</taxon>
        <taxon>Bacillales</taxon>
        <taxon>Caryophanaceae</taxon>
        <taxon>Sporosarcina</taxon>
    </lineage>
</organism>
<evidence type="ECO:0000256" key="7">
    <source>
        <dbReference type="ARBA" id="ARBA00022989"/>
    </source>
</evidence>
<feature type="transmembrane region" description="Helical" evidence="9">
    <location>
        <begin position="318"/>
        <end position="334"/>
    </location>
</feature>
<feature type="transmembrane region" description="Helical" evidence="9">
    <location>
        <begin position="414"/>
        <end position="435"/>
    </location>
</feature>
<feature type="transmembrane region" description="Helical" evidence="9">
    <location>
        <begin position="150"/>
        <end position="168"/>
    </location>
</feature>
<dbReference type="PANTHER" id="PTHR30588:SF8">
    <property type="entry name" value="BRANCHED-CHAIN AMINO ACID PERMEASE BRAB"/>
    <property type="match status" value="1"/>
</dbReference>
<dbReference type="EMBL" id="CP116341">
    <property type="protein sequence ID" value="WOV83354.1"/>
    <property type="molecule type" value="Genomic_DNA"/>
</dbReference>
<evidence type="ECO:0000256" key="4">
    <source>
        <dbReference type="ARBA" id="ARBA00022475"/>
    </source>
</evidence>
<reference evidence="10 11" key="1">
    <citation type="submission" date="2023-01" db="EMBL/GenBank/DDBJ databases">
        <title>Sporosarcina sp. nov., isolated from Korean tranditional fermented seafood 'Jeotgal'.</title>
        <authorList>
            <person name="Yang A.-I."/>
        </authorList>
    </citation>
    <scope>NUCLEOTIDE SEQUENCE [LARGE SCALE GENOMIC DNA]</scope>
    <source>
        <strain evidence="10 11">B2O-1</strain>
    </source>
</reference>
<keyword evidence="3 9" id="KW-0813">Transport</keyword>
<evidence type="ECO:0000256" key="5">
    <source>
        <dbReference type="ARBA" id="ARBA00022692"/>
    </source>
</evidence>
<dbReference type="PANTHER" id="PTHR30588">
    <property type="entry name" value="BRANCHED-CHAIN AMINO ACID TRANSPORT SYSTEM 2 CARRIER PROTEIN"/>
    <property type="match status" value="1"/>
</dbReference>
<keyword evidence="4" id="KW-1003">Cell membrane</keyword>
<keyword evidence="11" id="KW-1185">Reference proteome</keyword>
<comment type="similarity">
    <text evidence="2 9">Belongs to the branched chain amino acid transporter family.</text>
</comment>
<keyword evidence="7 9" id="KW-1133">Transmembrane helix</keyword>
<keyword evidence="6 9" id="KW-0029">Amino-acid transport</keyword>
<dbReference type="InterPro" id="IPR004685">
    <property type="entry name" value="Brnchd-chn_aa_trnsp_Livcs"/>
</dbReference>